<dbReference type="SUPFAM" id="SSF53850">
    <property type="entry name" value="Periplasmic binding protein-like II"/>
    <property type="match status" value="1"/>
</dbReference>
<gene>
    <name evidence="3" type="ORF">R9X50_00098800</name>
</gene>
<reference evidence="3 4" key="1">
    <citation type="submission" date="2023-11" db="EMBL/GenBank/DDBJ databases">
        <title>An acidophilic fungus is an integral part of prey digestion in a carnivorous sundew plant.</title>
        <authorList>
            <person name="Tsai I.J."/>
        </authorList>
    </citation>
    <scope>NUCLEOTIDE SEQUENCE [LARGE SCALE GENOMIC DNA]</scope>
    <source>
        <strain evidence="3">169a</strain>
    </source>
</reference>
<name>A0AAQ3M494_9PEZI</name>
<dbReference type="EMBL" id="CP138580">
    <property type="protein sequence ID" value="WPG98201.1"/>
    <property type="molecule type" value="Genomic_DNA"/>
</dbReference>
<dbReference type="SUPFAM" id="SSF55298">
    <property type="entry name" value="YjgF-like"/>
    <property type="match status" value="1"/>
</dbReference>
<evidence type="ECO:0000313" key="3">
    <source>
        <dbReference type="EMBL" id="WPG98201.1"/>
    </source>
</evidence>
<dbReference type="Pfam" id="PF14588">
    <property type="entry name" value="YjgF_endoribonc"/>
    <property type="match status" value="1"/>
</dbReference>
<sequence length="506" mass="55728">MPVPQTPNGGRKNHIKIRQGRIDLSFHQVVGEVIAHVLQDARFFLGSGFKASSTPTVNIEVSSGVHSEAFRALHEAETDILVGWFDGSHGAYVAAFREDVIILGDSRDASTTQGPAVYNPYCIWAVPDYVPEAIVPDVLSLADPEVAKRFAKEHSSGNHVLQGIGAGAGISRFSKEMIEEYGLSQQGWEFRTGTEQDCFENVERRIANEDWFVVPLWLPQYLNLEHNLRALKEPKGLLRPVDDARIVLRKAFLDTLPEAHRLSLLRVLSRVVLGNEAVTIMDKYYHVNKLSYRESARRWIRENRARVDSWFESGHVDVVERASDTGSYTLPGEIASAANGKKYKLAIPRTAPAAVGTYSAFSVSKSGMIHTSFQLPWELDINLPEGSKPTLAVVGSVAKDYTQGTPTISESGALRAVRICALNLLAQLRDAAGGDLNRVQLLRLEGFVATEQADQVNVPRILDAASLLLRHALGPIQGAHARTALFLNYNPLNVPTMLGAVAELRW</sequence>
<accession>A0AAQ3M494</accession>
<dbReference type="Pfam" id="PF04069">
    <property type="entry name" value="OpuAC"/>
    <property type="match status" value="1"/>
</dbReference>
<protein>
    <submittedName>
        <fullName evidence="3">Periplasmic binding protein-like II</fullName>
    </submittedName>
</protein>
<dbReference type="CDD" id="cd02199">
    <property type="entry name" value="YjgF_YER057c_UK114_like_1"/>
    <property type="match status" value="1"/>
</dbReference>
<feature type="domain" description="Endoribonuclease L-PSP/chorismate mutase-like" evidence="2">
    <location>
        <begin position="347"/>
        <end position="500"/>
    </location>
</feature>
<keyword evidence="4" id="KW-1185">Reference proteome</keyword>
<evidence type="ECO:0000259" key="2">
    <source>
        <dbReference type="Pfam" id="PF14588"/>
    </source>
</evidence>
<dbReference type="PANTHER" id="PTHR43760:SF1">
    <property type="entry name" value="ENDORIBONUCLEASE L-PSP_CHORISMATE MUTASE-LIKE DOMAIN-CONTAINING PROTEIN"/>
    <property type="match status" value="1"/>
</dbReference>
<feature type="domain" description="ABC-type glycine betaine transport system substrate-binding" evidence="1">
    <location>
        <begin position="67"/>
        <end position="302"/>
    </location>
</feature>
<dbReference type="InterPro" id="IPR007210">
    <property type="entry name" value="ABC_Gly_betaine_transp_sub-bd"/>
</dbReference>
<organism evidence="3 4">
    <name type="scientific">Acrodontium crateriforme</name>
    <dbReference type="NCBI Taxonomy" id="150365"/>
    <lineage>
        <taxon>Eukaryota</taxon>
        <taxon>Fungi</taxon>
        <taxon>Dikarya</taxon>
        <taxon>Ascomycota</taxon>
        <taxon>Pezizomycotina</taxon>
        <taxon>Dothideomycetes</taxon>
        <taxon>Dothideomycetidae</taxon>
        <taxon>Mycosphaerellales</taxon>
        <taxon>Teratosphaeriaceae</taxon>
        <taxon>Acrodontium</taxon>
    </lineage>
</organism>
<dbReference type="AlphaFoldDB" id="A0AAQ3M494"/>
<dbReference type="InterPro" id="IPR013813">
    <property type="entry name" value="Endoribo_LPSP/chorism_mut-like"/>
</dbReference>
<dbReference type="PANTHER" id="PTHR43760">
    <property type="entry name" value="ENDORIBONUCLEASE-RELATED"/>
    <property type="match status" value="1"/>
</dbReference>
<dbReference type="GO" id="GO:0022857">
    <property type="term" value="F:transmembrane transporter activity"/>
    <property type="evidence" value="ECO:0007669"/>
    <property type="project" value="InterPro"/>
</dbReference>
<dbReference type="Gene3D" id="3.40.190.100">
    <property type="entry name" value="Glycine betaine-binding periplasmic protein, domain 2"/>
    <property type="match status" value="1"/>
</dbReference>
<dbReference type="Gene3D" id="3.30.1330.40">
    <property type="entry name" value="RutC-like"/>
    <property type="match status" value="1"/>
</dbReference>
<proteinExistence type="predicted"/>
<dbReference type="Proteomes" id="UP001303373">
    <property type="component" value="Chromosome 1"/>
</dbReference>
<evidence type="ECO:0000259" key="1">
    <source>
        <dbReference type="Pfam" id="PF04069"/>
    </source>
</evidence>
<dbReference type="GO" id="GO:0043190">
    <property type="term" value="C:ATP-binding cassette (ABC) transporter complex"/>
    <property type="evidence" value="ECO:0007669"/>
    <property type="project" value="InterPro"/>
</dbReference>
<dbReference type="Gene3D" id="3.40.190.10">
    <property type="entry name" value="Periplasmic binding protein-like II"/>
    <property type="match status" value="1"/>
</dbReference>
<dbReference type="InterPro" id="IPR035959">
    <property type="entry name" value="RutC-like_sf"/>
</dbReference>
<evidence type="ECO:0000313" key="4">
    <source>
        <dbReference type="Proteomes" id="UP001303373"/>
    </source>
</evidence>